<feature type="compositionally biased region" description="Polar residues" evidence="1">
    <location>
        <begin position="516"/>
        <end position="528"/>
    </location>
</feature>
<evidence type="ECO:0008006" key="3">
    <source>
        <dbReference type="Google" id="ProtNLM"/>
    </source>
</evidence>
<dbReference type="Pfam" id="PF03999">
    <property type="entry name" value="MAP65_ASE1"/>
    <property type="match status" value="1"/>
</dbReference>
<dbReference type="GO" id="GO:0008017">
    <property type="term" value="F:microtubule binding"/>
    <property type="evidence" value="ECO:0007669"/>
    <property type="project" value="InterPro"/>
</dbReference>
<protein>
    <recommendedName>
        <fullName evidence="3">Microtubule associated protein</fullName>
    </recommendedName>
</protein>
<dbReference type="InterPro" id="IPR007145">
    <property type="entry name" value="MAP65_Ase1_PRC1"/>
</dbReference>
<dbReference type="GO" id="GO:0005737">
    <property type="term" value="C:cytoplasm"/>
    <property type="evidence" value="ECO:0007669"/>
    <property type="project" value="TreeGrafter"/>
</dbReference>
<evidence type="ECO:0000313" key="2">
    <source>
        <dbReference type="EMBL" id="CDS12558.1"/>
    </source>
</evidence>
<feature type="compositionally biased region" description="Acidic residues" evidence="1">
    <location>
        <begin position="616"/>
        <end position="640"/>
    </location>
</feature>
<evidence type="ECO:0000256" key="1">
    <source>
        <dbReference type="SAM" id="MobiDB-lite"/>
    </source>
</evidence>
<dbReference type="EMBL" id="LK023357">
    <property type="protein sequence ID" value="CDS12558.1"/>
    <property type="molecule type" value="Genomic_DNA"/>
</dbReference>
<reference evidence="2" key="1">
    <citation type="journal article" date="2014" name="Genome Announc.">
        <title>De novo whole-genome sequence and genome annotation of Lichtheimia ramosa.</title>
        <authorList>
            <person name="Linde J."/>
            <person name="Schwartze V."/>
            <person name="Binder U."/>
            <person name="Lass-Florl C."/>
            <person name="Voigt K."/>
            <person name="Horn F."/>
        </authorList>
    </citation>
    <scope>NUCLEOTIDE SEQUENCE</scope>
    <source>
        <strain evidence="2">JMRC FSU:6197</strain>
    </source>
</reference>
<dbReference type="PANTHER" id="PTHR19321:SF41">
    <property type="entry name" value="FASCETTO-RELATED"/>
    <property type="match status" value="1"/>
</dbReference>
<name>A0A077X041_9FUNG</name>
<feature type="region of interest" description="Disordered" evidence="1">
    <location>
        <begin position="481"/>
        <end position="536"/>
    </location>
</feature>
<accession>A0A077X041</accession>
<feature type="region of interest" description="Disordered" evidence="1">
    <location>
        <begin position="575"/>
        <end position="640"/>
    </location>
</feature>
<feature type="compositionally biased region" description="Polar residues" evidence="1">
    <location>
        <begin position="580"/>
        <end position="612"/>
    </location>
</feature>
<dbReference type="AlphaFoldDB" id="A0A077X041"/>
<gene>
    <name evidence="2" type="ORF">LRAMOSA04752</name>
</gene>
<dbReference type="OrthoDB" id="642895at2759"/>
<dbReference type="PANTHER" id="PTHR19321">
    <property type="entry name" value="PROTEIN REGULATOR OF CYTOKINESIS 1 PRC1-RELATED"/>
    <property type="match status" value="1"/>
</dbReference>
<dbReference type="GO" id="GO:1990023">
    <property type="term" value="C:mitotic spindle midzone"/>
    <property type="evidence" value="ECO:0007669"/>
    <property type="project" value="TreeGrafter"/>
</dbReference>
<proteinExistence type="predicted"/>
<dbReference type="Gene3D" id="1.20.58.1520">
    <property type="match status" value="1"/>
</dbReference>
<organism evidence="2">
    <name type="scientific">Lichtheimia ramosa</name>
    <dbReference type="NCBI Taxonomy" id="688394"/>
    <lineage>
        <taxon>Eukaryota</taxon>
        <taxon>Fungi</taxon>
        <taxon>Fungi incertae sedis</taxon>
        <taxon>Mucoromycota</taxon>
        <taxon>Mucoromycotina</taxon>
        <taxon>Mucoromycetes</taxon>
        <taxon>Mucorales</taxon>
        <taxon>Lichtheimiaceae</taxon>
        <taxon>Lichtheimia</taxon>
    </lineage>
</organism>
<dbReference type="GO" id="GO:0051256">
    <property type="term" value="P:mitotic spindle midzone assembly"/>
    <property type="evidence" value="ECO:0007669"/>
    <property type="project" value="TreeGrafter"/>
</dbReference>
<sequence>MSSTDNLISQLNERLAQLHIIHNEIGTSSNKQQQQKRLLFEAMIRAADQHVDQVVHERNALEDSIHATHKRILTLKRLMGEFVTDNGFVRKDTLLATLQDLEMEKQVVQKQYEKRLEGVLVLQQELIRFRECLQSFVNSDLIAEQDTDVSTPAVAAMEEEIQRCQNEFRARTQYLDKCVKQIVDLWMMLGLLPKDDRDSDLYQLYDADVTAPEKLALYNKLVSDDNIHDIEQRIKELETLQQEREFRKQEIVHRLNHLWDRLKVPKHERDAFRQKHNGLKEQDIQEYEKLVNDLSKLKSERLDDFIQGARDDLVRLWDQLYFSREERQQFKPAFEEQYSDTLLDLHEKEISRLQLLVEDRRYILDRIERYMKLTEEVKEFEEITNDPSRLFSRGQRDPGRLLREERFRKRIARELPKVKHELEGALLEFEVTHDKPFCVYGKPYLKEIMNNNNNGSSDTGNSRTPRRHQLQNDIEEEICYSKAATSPRFKSPSTRRLFRTPQPRRTFDFNARLAQINRSNPSQRQTKSTADEPSILHRVRAHNIRKRRAAIAKAGRSAQDRISGSSSDYTFDSSLFSDTGANDENTAPSDNGSEHLATTPSLQKSKQRSSPRLFSDDDDALDFDIFDDGPELSELSADES</sequence>